<proteinExistence type="inferred from homology"/>
<feature type="compositionally biased region" description="Polar residues" evidence="6">
    <location>
        <begin position="301"/>
        <end position="311"/>
    </location>
</feature>
<evidence type="ECO:0000256" key="7">
    <source>
        <dbReference type="SAM" id="Phobius"/>
    </source>
</evidence>
<feature type="transmembrane region" description="Helical" evidence="7">
    <location>
        <begin position="12"/>
        <end position="34"/>
    </location>
</feature>
<comment type="subcellular location">
    <subcellularLocation>
        <location evidence="1">Membrane</location>
        <topology evidence="1">Multi-pass membrane protein</topology>
    </subcellularLocation>
</comment>
<evidence type="ECO:0000256" key="4">
    <source>
        <dbReference type="ARBA" id="ARBA00023136"/>
    </source>
</evidence>
<keyword evidence="10" id="KW-1185">Reference proteome</keyword>
<evidence type="ECO:0000256" key="2">
    <source>
        <dbReference type="ARBA" id="ARBA00022692"/>
    </source>
</evidence>
<sequence length="349" mass="38807">MSYVSPHGRDLAIWIAVFTFVIFAVLGLRFYVIFKVKRRDFRLDDGVILLSVAALLAMEGTTLWAIHNGLGAKTASLQWPQISVTIKLLVSAFWTWTISTCACKIALLYLYLEIFRHNVLLRRLVWLLVGLNTAYIIVFITFFMTQCDHVSDAWDPVRSVTNCRPREVHEVASVAVNLALDLSVIILPLPAVWKLQMPVIKKIGVTIMFTLGAGVIGIMCWRLHSTIVPVEPADLVYDTYLLALQSHLELWLGILAASMPTLGPLIGRIPVAPTVKKWLGSFSSSKRSSKNRVVKLRDIPGQSSSGRSEAGSNFVKLPGETKGRRLSESEGGILRSDEYHVSYSNPDSV</sequence>
<feature type="transmembrane region" description="Helical" evidence="7">
    <location>
        <begin position="124"/>
        <end position="144"/>
    </location>
</feature>
<evidence type="ECO:0000313" key="10">
    <source>
        <dbReference type="Proteomes" id="UP001396898"/>
    </source>
</evidence>
<accession>A0ABR1RVJ6</accession>
<comment type="caution">
    <text evidence="9">The sequence shown here is derived from an EMBL/GenBank/DDBJ whole genome shotgun (WGS) entry which is preliminary data.</text>
</comment>
<evidence type="ECO:0000256" key="3">
    <source>
        <dbReference type="ARBA" id="ARBA00022989"/>
    </source>
</evidence>
<name>A0ABR1RVJ6_9PEZI</name>
<dbReference type="InterPro" id="IPR049326">
    <property type="entry name" value="Rhodopsin_dom_fungi"/>
</dbReference>
<dbReference type="Proteomes" id="UP001396898">
    <property type="component" value="Unassembled WGS sequence"/>
</dbReference>
<dbReference type="PANTHER" id="PTHR33048">
    <property type="entry name" value="PTH11-LIKE INTEGRAL MEMBRANE PROTEIN (AFU_ORTHOLOGUE AFUA_5G11245)"/>
    <property type="match status" value="1"/>
</dbReference>
<evidence type="ECO:0000256" key="5">
    <source>
        <dbReference type="ARBA" id="ARBA00038359"/>
    </source>
</evidence>
<feature type="transmembrane region" description="Helical" evidence="7">
    <location>
        <begin position="205"/>
        <end position="224"/>
    </location>
</feature>
<evidence type="ECO:0000259" key="8">
    <source>
        <dbReference type="Pfam" id="PF20684"/>
    </source>
</evidence>
<feature type="compositionally biased region" description="Basic and acidic residues" evidence="6">
    <location>
        <begin position="319"/>
        <end position="328"/>
    </location>
</feature>
<reference evidence="9 10" key="1">
    <citation type="submission" date="2023-01" db="EMBL/GenBank/DDBJ databases">
        <title>Analysis of 21 Apiospora genomes using comparative genomics revels a genus with tremendous synthesis potential of carbohydrate active enzymes and secondary metabolites.</title>
        <authorList>
            <person name="Sorensen T."/>
        </authorList>
    </citation>
    <scope>NUCLEOTIDE SEQUENCE [LARGE SCALE GENOMIC DNA]</scope>
    <source>
        <strain evidence="9 10">CBS 20057</strain>
    </source>
</reference>
<dbReference type="InterPro" id="IPR052337">
    <property type="entry name" value="SAT4-like"/>
</dbReference>
<dbReference type="EMBL" id="JAQQWI010000010">
    <property type="protein sequence ID" value="KAK8018986.1"/>
    <property type="molecule type" value="Genomic_DNA"/>
</dbReference>
<gene>
    <name evidence="9" type="ORF">PG991_008176</name>
</gene>
<evidence type="ECO:0000313" key="9">
    <source>
        <dbReference type="EMBL" id="KAK8018986.1"/>
    </source>
</evidence>
<feature type="domain" description="Rhodopsin" evidence="8">
    <location>
        <begin position="29"/>
        <end position="267"/>
    </location>
</feature>
<feature type="region of interest" description="Disordered" evidence="6">
    <location>
        <begin position="293"/>
        <end position="333"/>
    </location>
</feature>
<organism evidence="9 10">
    <name type="scientific">Apiospora marii</name>
    <dbReference type="NCBI Taxonomy" id="335849"/>
    <lineage>
        <taxon>Eukaryota</taxon>
        <taxon>Fungi</taxon>
        <taxon>Dikarya</taxon>
        <taxon>Ascomycota</taxon>
        <taxon>Pezizomycotina</taxon>
        <taxon>Sordariomycetes</taxon>
        <taxon>Xylariomycetidae</taxon>
        <taxon>Amphisphaeriales</taxon>
        <taxon>Apiosporaceae</taxon>
        <taxon>Apiospora</taxon>
    </lineage>
</organism>
<comment type="similarity">
    <text evidence="5">Belongs to the SAT4 family.</text>
</comment>
<feature type="transmembrane region" description="Helical" evidence="7">
    <location>
        <begin position="46"/>
        <end position="66"/>
    </location>
</feature>
<dbReference type="Pfam" id="PF20684">
    <property type="entry name" value="Fung_rhodopsin"/>
    <property type="match status" value="1"/>
</dbReference>
<feature type="transmembrane region" description="Helical" evidence="7">
    <location>
        <begin position="86"/>
        <end position="112"/>
    </location>
</feature>
<keyword evidence="2 7" id="KW-0812">Transmembrane</keyword>
<feature type="transmembrane region" description="Helical" evidence="7">
    <location>
        <begin position="250"/>
        <end position="271"/>
    </location>
</feature>
<evidence type="ECO:0000256" key="1">
    <source>
        <dbReference type="ARBA" id="ARBA00004141"/>
    </source>
</evidence>
<keyword evidence="3 7" id="KW-1133">Transmembrane helix</keyword>
<keyword evidence="4 7" id="KW-0472">Membrane</keyword>
<feature type="transmembrane region" description="Helical" evidence="7">
    <location>
        <begin position="174"/>
        <end position="193"/>
    </location>
</feature>
<dbReference type="PANTHER" id="PTHR33048:SF129">
    <property type="entry name" value="INTEGRAL MEMBRANE PROTEIN-RELATED"/>
    <property type="match status" value="1"/>
</dbReference>
<protein>
    <recommendedName>
        <fullName evidence="8">Rhodopsin domain-containing protein</fullName>
    </recommendedName>
</protein>
<evidence type="ECO:0000256" key="6">
    <source>
        <dbReference type="SAM" id="MobiDB-lite"/>
    </source>
</evidence>